<evidence type="ECO:0000256" key="1">
    <source>
        <dbReference type="ARBA" id="ARBA00022801"/>
    </source>
</evidence>
<accession>A0ABS3DPW7</accession>
<gene>
    <name evidence="5" type="ORF">JYK02_37885</name>
</gene>
<reference evidence="5 6" key="1">
    <citation type="submission" date="2021-02" db="EMBL/GenBank/DDBJ databases">
        <title>De Novo genome assembly of isolated myxobacteria.</title>
        <authorList>
            <person name="Stevens D.C."/>
        </authorList>
    </citation>
    <scope>NUCLEOTIDE SEQUENCE [LARGE SCALE GENOMIC DNA]</scope>
    <source>
        <strain evidence="5 6">ATCC 29039</strain>
    </source>
</reference>
<dbReference type="SUPFAM" id="SSF51445">
    <property type="entry name" value="(Trans)glycosidases"/>
    <property type="match status" value="1"/>
</dbReference>
<evidence type="ECO:0000256" key="2">
    <source>
        <dbReference type="ARBA" id="ARBA00023295"/>
    </source>
</evidence>
<feature type="domain" description="Glycoside hydrolase family 5" evidence="4">
    <location>
        <begin position="462"/>
        <end position="622"/>
    </location>
</feature>
<evidence type="ECO:0000256" key="3">
    <source>
        <dbReference type="SAM" id="SignalP"/>
    </source>
</evidence>
<dbReference type="InterPro" id="IPR017853">
    <property type="entry name" value="GH"/>
</dbReference>
<keyword evidence="1" id="KW-0378">Hydrolase</keyword>
<evidence type="ECO:0000313" key="6">
    <source>
        <dbReference type="Proteomes" id="UP000664052"/>
    </source>
</evidence>
<dbReference type="InterPro" id="IPR001547">
    <property type="entry name" value="Glyco_hydro_5"/>
</dbReference>
<protein>
    <submittedName>
        <fullName evidence="5">Cellulase family glycosylhydrolase</fullName>
    </submittedName>
</protein>
<dbReference type="EMBL" id="JAFIMU010000017">
    <property type="protein sequence ID" value="MBN8233303.1"/>
    <property type="molecule type" value="Genomic_DNA"/>
</dbReference>
<keyword evidence="3" id="KW-0732">Signal</keyword>
<feature type="domain" description="Glycoside hydrolase family 5" evidence="4">
    <location>
        <begin position="172"/>
        <end position="297"/>
    </location>
</feature>
<feature type="chain" id="PRO_5045522374" evidence="3">
    <location>
        <begin position="27"/>
        <end position="659"/>
    </location>
</feature>
<sequence>MTQKARSGFLLSVALLLLALPLSASALTFVNRGASTAPRTVSAGQTVQFTLAMQSPEAVSGVTVSFQVRRYSADGIISPSAVYTKTVTGQAFAAGESRQYTWGYVIPATLVTGDYAWVTRATNASGTVVYLDVAKTVSNYTFHVDGVPEKRFVRGINIMDLGNAGGVLPGTYGTTYPKTSLESLQQLKARGHTVVRVPFIWERLQPVPGGALNTAYLGYLMETLEHAKTAGLGVIVDMHNYARFTSGGVQRPFGGAGAPTEAQYADAWRRISAAIRASPAAYSAVYAYDLMNEPHDLPYVEGTFSNPVAFASFEAGVEGWVGRDTTNTTVSRVVRNNQGSLKVTTPAIANASTVVLGARVVATVKRAASSDGPTFQAKVFVPTTTPGSAVRARMVMIDSAYKTRYGEPFAVTQGVDTRVYFKPPADAWTNNQGVSVEFIVDGNDGSAPFVFYVDHVAQGTQSGEAWPARVWEKYSQAAVSALRDAGDGKLLMVEGYSYSSAERWPENHPQKWVSDPMNNIMYHAHIYFDDAYNGGGKYDASHAVELTHAKSLGYATVGQLSIARVKKFTDWVAAQGTQGFIGEYGWPNSATQPGDAAAWNADGEEFLRFLDTVGMGATMWVTGTWERLPDLNVNAAYQLTPTFVPLSQAPVLEAHPGNP</sequence>
<name>A0ABS3DPW7_9BACT</name>
<dbReference type="Pfam" id="PF00150">
    <property type="entry name" value="Cellulase"/>
    <property type="match status" value="2"/>
</dbReference>
<feature type="signal peptide" evidence="3">
    <location>
        <begin position="1"/>
        <end position="26"/>
    </location>
</feature>
<evidence type="ECO:0000259" key="4">
    <source>
        <dbReference type="Pfam" id="PF00150"/>
    </source>
</evidence>
<proteinExistence type="predicted"/>
<dbReference type="Proteomes" id="UP000664052">
    <property type="component" value="Unassembled WGS sequence"/>
</dbReference>
<dbReference type="PANTHER" id="PTHR34142:SF1">
    <property type="entry name" value="GLYCOSIDE HYDROLASE FAMILY 5 DOMAIN-CONTAINING PROTEIN"/>
    <property type="match status" value="1"/>
</dbReference>
<dbReference type="Gene3D" id="3.20.20.80">
    <property type="entry name" value="Glycosidases"/>
    <property type="match status" value="2"/>
</dbReference>
<dbReference type="PANTHER" id="PTHR34142">
    <property type="entry name" value="ENDO-BETA-1,4-GLUCANASE A"/>
    <property type="match status" value="1"/>
</dbReference>
<organism evidence="5 6">
    <name type="scientific">Corallococcus macrosporus</name>
    <dbReference type="NCBI Taxonomy" id="35"/>
    <lineage>
        <taxon>Bacteria</taxon>
        <taxon>Pseudomonadati</taxon>
        <taxon>Myxococcota</taxon>
        <taxon>Myxococcia</taxon>
        <taxon>Myxococcales</taxon>
        <taxon>Cystobacterineae</taxon>
        <taxon>Myxococcaceae</taxon>
        <taxon>Corallococcus</taxon>
    </lineage>
</organism>
<evidence type="ECO:0000313" key="5">
    <source>
        <dbReference type="EMBL" id="MBN8233303.1"/>
    </source>
</evidence>
<dbReference type="RefSeq" id="WP_207057833.1">
    <property type="nucleotide sequence ID" value="NZ_JAFIMU010000017.1"/>
</dbReference>
<keyword evidence="6" id="KW-1185">Reference proteome</keyword>
<comment type="caution">
    <text evidence="5">The sequence shown here is derived from an EMBL/GenBank/DDBJ whole genome shotgun (WGS) entry which is preliminary data.</text>
</comment>
<keyword evidence="2" id="KW-0326">Glycosidase</keyword>